<dbReference type="PANTHER" id="PTHR24276">
    <property type="entry name" value="POLYSERASE-RELATED"/>
    <property type="match status" value="1"/>
</dbReference>
<keyword evidence="5" id="KW-1015">Disulfide bond</keyword>
<organism evidence="9 10">
    <name type="scientific">Bicyclus anynana</name>
    <name type="common">Squinting bush brown butterfly</name>
    <dbReference type="NCBI Taxonomy" id="110368"/>
    <lineage>
        <taxon>Eukaryota</taxon>
        <taxon>Metazoa</taxon>
        <taxon>Ecdysozoa</taxon>
        <taxon>Arthropoda</taxon>
        <taxon>Hexapoda</taxon>
        <taxon>Insecta</taxon>
        <taxon>Pterygota</taxon>
        <taxon>Neoptera</taxon>
        <taxon>Endopterygota</taxon>
        <taxon>Lepidoptera</taxon>
        <taxon>Glossata</taxon>
        <taxon>Ditrysia</taxon>
        <taxon>Papilionoidea</taxon>
        <taxon>Nymphalidae</taxon>
        <taxon>Satyrinae</taxon>
        <taxon>Satyrini</taxon>
        <taxon>Mycalesina</taxon>
        <taxon>Bicyclus</taxon>
    </lineage>
</organism>
<dbReference type="PANTHER" id="PTHR24276:SF98">
    <property type="entry name" value="FI18310P1-RELATED"/>
    <property type="match status" value="1"/>
</dbReference>
<name>A0ABM3LYT8_BICAN</name>
<dbReference type="InterPro" id="IPR043504">
    <property type="entry name" value="Peptidase_S1_PA_chymotrypsin"/>
</dbReference>
<dbReference type="RefSeq" id="XP_052744234.1">
    <property type="nucleotide sequence ID" value="XM_052888274.1"/>
</dbReference>
<dbReference type="SUPFAM" id="SSF50494">
    <property type="entry name" value="Trypsin-like serine proteases"/>
    <property type="match status" value="1"/>
</dbReference>
<keyword evidence="4 6" id="KW-0720">Serine protease</keyword>
<dbReference type="Pfam" id="PF00089">
    <property type="entry name" value="Trypsin"/>
    <property type="match status" value="1"/>
</dbReference>
<feature type="chain" id="PRO_5047005202" evidence="7">
    <location>
        <begin position="18"/>
        <end position="285"/>
    </location>
</feature>
<protein>
    <submittedName>
        <fullName evidence="10">Chymotrypsin-like protease CTRL-1</fullName>
    </submittedName>
</protein>
<dbReference type="InterPro" id="IPR001254">
    <property type="entry name" value="Trypsin_dom"/>
</dbReference>
<feature type="signal peptide" evidence="7">
    <location>
        <begin position="1"/>
        <end position="17"/>
    </location>
</feature>
<dbReference type="SMART" id="SM00020">
    <property type="entry name" value="Tryp_SPc"/>
    <property type="match status" value="1"/>
</dbReference>
<gene>
    <name evidence="10" type="primary">LOC112043365</name>
</gene>
<dbReference type="PROSITE" id="PS00134">
    <property type="entry name" value="TRYPSIN_HIS"/>
    <property type="match status" value="1"/>
</dbReference>
<dbReference type="InterPro" id="IPR009003">
    <property type="entry name" value="Peptidase_S1_PA"/>
</dbReference>
<keyword evidence="2 6" id="KW-0645">Protease</keyword>
<keyword evidence="3 6" id="KW-0378">Hydrolase</keyword>
<sequence>MFLKLLVIISILKQTACETDLRVITTLKHSPYYVKPTIVNGKPAVTGDVPYLVSIKEPVGRIGNGRIVWKNLCGGSIISKYKILTAAHCFDANNYFYYKHPSKLRVVAGDLRTQITHPGETETNEYTQWRSIDNIIIHPLYHFPTNDIAITILDAPLNFTHNVDYIMTASVNTNYPGTCLTAGYGRTGYNGNSVSPVVLITRINTLSLWKCSLMWEMNMNSFICSDSSISDVAKGDSGGPLVCKGTSDPNERSNRDLLVGVVNGKNFDKTSLYTRVSAYKDWIAD</sequence>
<keyword evidence="9" id="KW-1185">Reference proteome</keyword>
<dbReference type="PRINTS" id="PR00722">
    <property type="entry name" value="CHYMOTRYPSIN"/>
</dbReference>
<evidence type="ECO:0000259" key="8">
    <source>
        <dbReference type="PROSITE" id="PS50240"/>
    </source>
</evidence>
<evidence type="ECO:0000256" key="6">
    <source>
        <dbReference type="RuleBase" id="RU363034"/>
    </source>
</evidence>
<dbReference type="PROSITE" id="PS00135">
    <property type="entry name" value="TRYPSIN_SER"/>
    <property type="match status" value="1"/>
</dbReference>
<dbReference type="InterPro" id="IPR018114">
    <property type="entry name" value="TRYPSIN_HIS"/>
</dbReference>
<evidence type="ECO:0000256" key="7">
    <source>
        <dbReference type="SAM" id="SignalP"/>
    </source>
</evidence>
<evidence type="ECO:0000313" key="9">
    <source>
        <dbReference type="Proteomes" id="UP001652582"/>
    </source>
</evidence>
<dbReference type="CDD" id="cd00190">
    <property type="entry name" value="Tryp_SPc"/>
    <property type="match status" value="1"/>
</dbReference>
<evidence type="ECO:0000256" key="3">
    <source>
        <dbReference type="ARBA" id="ARBA00022801"/>
    </source>
</evidence>
<dbReference type="InterPro" id="IPR033116">
    <property type="entry name" value="TRYPSIN_SER"/>
</dbReference>
<dbReference type="InterPro" id="IPR050430">
    <property type="entry name" value="Peptidase_S1"/>
</dbReference>
<feature type="domain" description="Peptidase S1" evidence="8">
    <location>
        <begin position="38"/>
        <end position="285"/>
    </location>
</feature>
<evidence type="ECO:0000256" key="2">
    <source>
        <dbReference type="ARBA" id="ARBA00022670"/>
    </source>
</evidence>
<accession>A0ABM3LYT8</accession>
<dbReference type="GeneID" id="112043365"/>
<reference evidence="10" key="1">
    <citation type="submission" date="2025-08" db="UniProtKB">
        <authorList>
            <consortium name="RefSeq"/>
        </authorList>
    </citation>
    <scope>IDENTIFICATION</scope>
</reference>
<dbReference type="Gene3D" id="2.40.10.10">
    <property type="entry name" value="Trypsin-like serine proteases"/>
    <property type="match status" value="1"/>
</dbReference>
<evidence type="ECO:0000256" key="4">
    <source>
        <dbReference type="ARBA" id="ARBA00022825"/>
    </source>
</evidence>
<dbReference type="PROSITE" id="PS50240">
    <property type="entry name" value="TRYPSIN_DOM"/>
    <property type="match status" value="1"/>
</dbReference>
<dbReference type="Proteomes" id="UP001652582">
    <property type="component" value="Chromosome 22"/>
</dbReference>
<evidence type="ECO:0000256" key="5">
    <source>
        <dbReference type="ARBA" id="ARBA00023157"/>
    </source>
</evidence>
<dbReference type="InterPro" id="IPR001314">
    <property type="entry name" value="Peptidase_S1A"/>
</dbReference>
<keyword evidence="7" id="KW-0732">Signal</keyword>
<proteinExistence type="inferred from homology"/>
<evidence type="ECO:0000313" key="10">
    <source>
        <dbReference type="RefSeq" id="XP_052744234.1"/>
    </source>
</evidence>
<comment type="similarity">
    <text evidence="1">Belongs to the peptidase S1 family.</text>
</comment>
<evidence type="ECO:0000256" key="1">
    <source>
        <dbReference type="ARBA" id="ARBA00007664"/>
    </source>
</evidence>